<accession>A0A7S4EAN8</accession>
<sequence>MPHHYAFVALLSTASALLPRLAPQQQRRAPVRHILDNSQDDPIARFERENDGGKRRPFLAYASRRRRRVAAEASSLRASSREPQSRSPASRAGAKVFEKLVDYPCEFTIKVIGFDDDTFAADMCRYIAGVVDKPVDDIAFSKNDSKQKTYTSVTIKAPVASADELYQCYAVLRQDPRVKIAL</sequence>
<keyword evidence="2" id="KW-0732">Signal</keyword>
<gene>
    <name evidence="3" type="ORF">PCAL00307_LOCUS16351</name>
    <name evidence="4" type="ORF">PECAL_6P03930</name>
</gene>
<feature type="region of interest" description="Disordered" evidence="1">
    <location>
        <begin position="72"/>
        <end position="91"/>
    </location>
</feature>
<evidence type="ECO:0000313" key="4">
    <source>
        <dbReference type="EMBL" id="CAH0378796.1"/>
    </source>
</evidence>
<dbReference type="EMBL" id="CAKKNE010000006">
    <property type="protein sequence ID" value="CAH0378796.1"/>
    <property type="molecule type" value="Genomic_DNA"/>
</dbReference>
<reference evidence="3" key="1">
    <citation type="submission" date="2021-01" db="EMBL/GenBank/DDBJ databases">
        <authorList>
            <person name="Corre E."/>
            <person name="Pelletier E."/>
            <person name="Niang G."/>
            <person name="Scheremetjew M."/>
            <person name="Finn R."/>
            <person name="Kale V."/>
            <person name="Holt S."/>
            <person name="Cochrane G."/>
            <person name="Meng A."/>
            <person name="Brown T."/>
            <person name="Cohen L."/>
        </authorList>
    </citation>
    <scope>NUCLEOTIDE SEQUENCE</scope>
    <source>
        <strain evidence="3">CCMP1756</strain>
    </source>
</reference>
<name>A0A7S4EAN8_9STRA</name>
<dbReference type="OrthoDB" id="2533at2759"/>
<proteinExistence type="predicted"/>
<feature type="signal peptide" evidence="2">
    <location>
        <begin position="1"/>
        <end position="16"/>
    </location>
</feature>
<evidence type="ECO:0000256" key="2">
    <source>
        <dbReference type="SAM" id="SignalP"/>
    </source>
</evidence>
<dbReference type="AlphaFoldDB" id="A0A7S4EAN8"/>
<evidence type="ECO:0000313" key="5">
    <source>
        <dbReference type="Proteomes" id="UP000789595"/>
    </source>
</evidence>
<dbReference type="Gene3D" id="3.30.70.260">
    <property type="match status" value="1"/>
</dbReference>
<organism evidence="3">
    <name type="scientific">Pelagomonas calceolata</name>
    <dbReference type="NCBI Taxonomy" id="35677"/>
    <lineage>
        <taxon>Eukaryota</taxon>
        <taxon>Sar</taxon>
        <taxon>Stramenopiles</taxon>
        <taxon>Ochrophyta</taxon>
        <taxon>Pelagophyceae</taxon>
        <taxon>Pelagomonadales</taxon>
        <taxon>Pelagomonadaceae</taxon>
        <taxon>Pelagomonas</taxon>
    </lineage>
</organism>
<evidence type="ECO:0000313" key="3">
    <source>
        <dbReference type="EMBL" id="CAE0700915.1"/>
    </source>
</evidence>
<dbReference type="EMBL" id="HBIW01018985">
    <property type="protein sequence ID" value="CAE0700915.1"/>
    <property type="molecule type" value="Transcribed_RNA"/>
</dbReference>
<evidence type="ECO:0000256" key="1">
    <source>
        <dbReference type="SAM" id="MobiDB-lite"/>
    </source>
</evidence>
<dbReference type="InterPro" id="IPR027471">
    <property type="entry name" value="YbeD-like_sf"/>
</dbReference>
<feature type="chain" id="PRO_5036212375" evidence="2">
    <location>
        <begin position="17"/>
        <end position="182"/>
    </location>
</feature>
<dbReference type="InterPro" id="IPR007454">
    <property type="entry name" value="UPF0250_YbeD-like"/>
</dbReference>
<keyword evidence="5" id="KW-1185">Reference proteome</keyword>
<dbReference type="Proteomes" id="UP000789595">
    <property type="component" value="Unassembled WGS sequence"/>
</dbReference>
<reference evidence="4" key="2">
    <citation type="submission" date="2021-11" db="EMBL/GenBank/DDBJ databases">
        <authorList>
            <consortium name="Genoscope - CEA"/>
            <person name="William W."/>
        </authorList>
    </citation>
    <scope>NUCLEOTIDE SEQUENCE</scope>
</reference>
<dbReference type="Pfam" id="PF04359">
    <property type="entry name" value="DUF493"/>
    <property type="match status" value="1"/>
</dbReference>
<feature type="region of interest" description="Disordered" evidence="1">
    <location>
        <begin position="28"/>
        <end position="49"/>
    </location>
</feature>
<protein>
    <submittedName>
        <fullName evidence="3">Uncharacterized protein</fullName>
    </submittedName>
</protein>
<dbReference type="SUPFAM" id="SSF117991">
    <property type="entry name" value="YbeD/HP0495-like"/>
    <property type="match status" value="1"/>
</dbReference>